<dbReference type="Proteomes" id="UP000001075">
    <property type="component" value="Unassembled WGS sequence"/>
</dbReference>
<organism evidence="2 3">
    <name type="scientific">Cricetulus griseus</name>
    <name type="common">Chinese hamster</name>
    <name type="synonym">Cricetulus barabensis griseus</name>
    <dbReference type="NCBI Taxonomy" id="10029"/>
    <lineage>
        <taxon>Eukaryota</taxon>
        <taxon>Metazoa</taxon>
        <taxon>Chordata</taxon>
        <taxon>Craniata</taxon>
        <taxon>Vertebrata</taxon>
        <taxon>Euteleostomi</taxon>
        <taxon>Mammalia</taxon>
        <taxon>Eutheria</taxon>
        <taxon>Euarchontoglires</taxon>
        <taxon>Glires</taxon>
        <taxon>Rodentia</taxon>
        <taxon>Myomorpha</taxon>
        <taxon>Muroidea</taxon>
        <taxon>Cricetidae</taxon>
        <taxon>Cricetinae</taxon>
        <taxon>Cricetulus</taxon>
    </lineage>
</organism>
<gene>
    <name evidence="2" type="ORF">I79_022761</name>
</gene>
<dbReference type="EMBL" id="JH002523">
    <property type="protein sequence ID" value="EGW09168.1"/>
    <property type="molecule type" value="Genomic_DNA"/>
</dbReference>
<evidence type="ECO:0000256" key="1">
    <source>
        <dbReference type="SAM" id="MobiDB-lite"/>
    </source>
</evidence>
<proteinExistence type="predicted"/>
<feature type="region of interest" description="Disordered" evidence="1">
    <location>
        <begin position="1"/>
        <end position="41"/>
    </location>
</feature>
<evidence type="ECO:0000313" key="3">
    <source>
        <dbReference type="Proteomes" id="UP000001075"/>
    </source>
</evidence>
<reference evidence="3" key="1">
    <citation type="journal article" date="2011" name="Nat. Biotechnol.">
        <title>The genomic sequence of the Chinese hamster ovary (CHO)-K1 cell line.</title>
        <authorList>
            <person name="Xu X."/>
            <person name="Nagarajan H."/>
            <person name="Lewis N.E."/>
            <person name="Pan S."/>
            <person name="Cai Z."/>
            <person name="Liu X."/>
            <person name="Chen W."/>
            <person name="Xie M."/>
            <person name="Wang W."/>
            <person name="Hammond S."/>
            <person name="Andersen M.R."/>
            <person name="Neff N."/>
            <person name="Passarelli B."/>
            <person name="Koh W."/>
            <person name="Fan H.C."/>
            <person name="Wang J."/>
            <person name="Gui Y."/>
            <person name="Lee K.H."/>
            <person name="Betenbaugh M.J."/>
            <person name="Quake S.R."/>
            <person name="Famili I."/>
            <person name="Palsson B.O."/>
            <person name="Wang J."/>
        </authorList>
    </citation>
    <scope>NUCLEOTIDE SEQUENCE [LARGE SCALE GENOMIC DNA]</scope>
    <source>
        <strain evidence="3">CHO K1 cell line</strain>
    </source>
</reference>
<feature type="compositionally biased region" description="Basic and acidic residues" evidence="1">
    <location>
        <begin position="23"/>
        <end position="36"/>
    </location>
</feature>
<dbReference type="AlphaFoldDB" id="G3IG80"/>
<sequence>MRLQVSLRPSFPPRKCTAQNSPEGKESRSESRKEQPSVRPSAHYYKVKLLCDRLRKHSTFESQEPGFKAHCPSHTSTGLF</sequence>
<dbReference type="InParanoid" id="G3IG80"/>
<accession>G3IG80</accession>
<name>G3IG80_CRIGR</name>
<protein>
    <submittedName>
        <fullName evidence="2">Uncharacterized protein</fullName>
    </submittedName>
</protein>
<evidence type="ECO:0000313" key="2">
    <source>
        <dbReference type="EMBL" id="EGW09168.1"/>
    </source>
</evidence>